<keyword evidence="2" id="KW-0416">Keratin</keyword>
<evidence type="ECO:0000313" key="4">
    <source>
        <dbReference type="Proteomes" id="UP000694406"/>
    </source>
</evidence>
<name>A0A8C5WR22_LATLA</name>
<comment type="similarity">
    <text evidence="1">Belongs to the avian keratin family.</text>
</comment>
<dbReference type="GO" id="GO:0005882">
    <property type="term" value="C:intermediate filament"/>
    <property type="evidence" value="ECO:0007669"/>
    <property type="project" value="UniProtKB-KW"/>
</dbReference>
<reference evidence="3" key="1">
    <citation type="submission" date="2025-08" db="UniProtKB">
        <authorList>
            <consortium name="Ensembl"/>
        </authorList>
    </citation>
    <scope>IDENTIFICATION</scope>
</reference>
<proteinExistence type="inferred from homology"/>
<evidence type="ECO:0000313" key="3">
    <source>
        <dbReference type="Ensembl" id="ENSLLTP00000006706.1"/>
    </source>
</evidence>
<reference evidence="3" key="2">
    <citation type="submission" date="2025-09" db="UniProtKB">
        <authorList>
            <consortium name="Ensembl"/>
        </authorList>
    </citation>
    <scope>IDENTIFICATION</scope>
</reference>
<dbReference type="Pfam" id="PF02422">
    <property type="entry name" value="Keratin"/>
    <property type="match status" value="1"/>
</dbReference>
<dbReference type="Proteomes" id="UP000694406">
    <property type="component" value="Unplaced"/>
</dbReference>
<dbReference type="Ensembl" id="ENSLLTT00000006968.1">
    <property type="protein sequence ID" value="ENSLLTP00000006706.1"/>
    <property type="gene ID" value="ENSLLTG00000005120.1"/>
</dbReference>
<evidence type="ECO:0000256" key="2">
    <source>
        <dbReference type="ARBA" id="ARBA00022744"/>
    </source>
</evidence>
<evidence type="ECO:0000256" key="1">
    <source>
        <dbReference type="ARBA" id="ARBA00008702"/>
    </source>
</evidence>
<dbReference type="PANTHER" id="PTHR31203:SF1">
    <property type="entry name" value="BETA-KERATIN-RELATED PROTEIN-RELATED"/>
    <property type="match status" value="1"/>
</dbReference>
<keyword evidence="4" id="KW-1185">Reference proteome</keyword>
<dbReference type="GeneTree" id="ENSGT00960000186896"/>
<dbReference type="GO" id="GO:0005200">
    <property type="term" value="F:structural constituent of cytoskeleton"/>
    <property type="evidence" value="ECO:0007669"/>
    <property type="project" value="InterPro"/>
</dbReference>
<organism evidence="3 4">
    <name type="scientific">Laticauda laticaudata</name>
    <name type="common">Blue-ringed sea krait</name>
    <name type="synonym">Blue-lipped sea krait</name>
    <dbReference type="NCBI Taxonomy" id="8630"/>
    <lineage>
        <taxon>Eukaryota</taxon>
        <taxon>Metazoa</taxon>
        <taxon>Chordata</taxon>
        <taxon>Craniata</taxon>
        <taxon>Vertebrata</taxon>
        <taxon>Euteleostomi</taxon>
        <taxon>Lepidosauria</taxon>
        <taxon>Squamata</taxon>
        <taxon>Bifurcata</taxon>
        <taxon>Unidentata</taxon>
        <taxon>Episquamata</taxon>
        <taxon>Toxicofera</taxon>
        <taxon>Serpentes</taxon>
        <taxon>Colubroidea</taxon>
        <taxon>Elapidae</taxon>
        <taxon>Laticaudinae</taxon>
        <taxon>Laticauda</taxon>
    </lineage>
</organism>
<dbReference type="AlphaFoldDB" id="A0A8C5WR22"/>
<dbReference type="InterPro" id="IPR003461">
    <property type="entry name" value="Keratin"/>
</dbReference>
<dbReference type="PANTHER" id="PTHR31203">
    <property type="entry name" value="BETA-KERATIN-RELATED PROTEIN-RELATED"/>
    <property type="match status" value="1"/>
</dbReference>
<protein>
    <submittedName>
        <fullName evidence="3">Uncharacterized protein</fullName>
    </submittedName>
</protein>
<sequence>MENRTRFLLRSLGTLAGIVPSCINQIPPAEVVLQPPACVVTLPGSILSASCEPVAVGGNTPCAPAGGFGQRLPLSLGGQPRLGARYGFVGNRGSICYTPC</sequence>
<accession>A0A8C5WR22</accession>